<dbReference type="PROSITE" id="PS50106">
    <property type="entry name" value="PDZ"/>
    <property type="match status" value="1"/>
</dbReference>
<keyword evidence="5" id="KW-1185">Reference proteome</keyword>
<dbReference type="Pfam" id="PF13365">
    <property type="entry name" value="Trypsin_2"/>
    <property type="match status" value="1"/>
</dbReference>
<dbReference type="OrthoDB" id="9758917at2"/>
<dbReference type="SUPFAM" id="SSF50494">
    <property type="entry name" value="Trypsin-like serine proteases"/>
    <property type="match status" value="1"/>
</dbReference>
<dbReference type="Gene3D" id="2.40.10.10">
    <property type="entry name" value="Trypsin-like serine proteases"/>
    <property type="match status" value="2"/>
</dbReference>
<dbReference type="PRINTS" id="PR00834">
    <property type="entry name" value="PROTEASES2C"/>
</dbReference>
<dbReference type="GO" id="GO:0004252">
    <property type="term" value="F:serine-type endopeptidase activity"/>
    <property type="evidence" value="ECO:0007669"/>
    <property type="project" value="InterPro"/>
</dbReference>
<comment type="similarity">
    <text evidence="1">Belongs to the peptidase S1C family.</text>
</comment>
<dbReference type="SMART" id="SM00228">
    <property type="entry name" value="PDZ"/>
    <property type="match status" value="1"/>
</dbReference>
<gene>
    <name evidence="4" type="ORF">MHEC_13510</name>
</gene>
<dbReference type="GO" id="GO:0006508">
    <property type="term" value="P:proteolysis"/>
    <property type="evidence" value="ECO:0007669"/>
    <property type="project" value="UniProtKB-KW"/>
</dbReference>
<dbReference type="InterPro" id="IPR051201">
    <property type="entry name" value="Chloro_Bact_Ser_Proteases"/>
</dbReference>
<dbReference type="SUPFAM" id="SSF50156">
    <property type="entry name" value="PDZ domain-like"/>
    <property type="match status" value="1"/>
</dbReference>
<organism evidence="4 5">
    <name type="scientific">Mycobacterium heckeshornense</name>
    <dbReference type="NCBI Taxonomy" id="110505"/>
    <lineage>
        <taxon>Bacteria</taxon>
        <taxon>Bacillati</taxon>
        <taxon>Actinomycetota</taxon>
        <taxon>Actinomycetes</taxon>
        <taxon>Mycobacteriales</taxon>
        <taxon>Mycobacteriaceae</taxon>
        <taxon>Mycobacterium</taxon>
    </lineage>
</organism>
<dbReference type="Gene3D" id="2.30.42.10">
    <property type="match status" value="1"/>
</dbReference>
<dbReference type="InterPro" id="IPR001940">
    <property type="entry name" value="Peptidase_S1C"/>
</dbReference>
<evidence type="ECO:0000256" key="2">
    <source>
        <dbReference type="ARBA" id="ARBA00022670"/>
    </source>
</evidence>
<dbReference type="AlphaFoldDB" id="A0A2G8AVB8"/>
<evidence type="ECO:0000313" key="4">
    <source>
        <dbReference type="EMBL" id="BCO34918.1"/>
    </source>
</evidence>
<keyword evidence="3" id="KW-0378">Hydrolase</keyword>
<reference evidence="4 5" key="1">
    <citation type="submission" date="2020-12" db="EMBL/GenBank/DDBJ databases">
        <title>Complete genome sequence of Mycobacterium heckeshornense JCM 15655T, closely related to a pathogenic non-tuberculous mycobacterial species Mycobacterium xenopi.</title>
        <authorList>
            <person name="Yoshida M."/>
            <person name="Fukano H."/>
            <person name="Asakura T."/>
            <person name="Suzuki M."/>
            <person name="Hoshino Y."/>
        </authorList>
    </citation>
    <scope>NUCLEOTIDE SEQUENCE [LARGE SCALE GENOMIC DNA]</scope>
    <source>
        <strain evidence="4 5">JCM 15655</strain>
    </source>
</reference>
<dbReference type="InterPro" id="IPR043504">
    <property type="entry name" value="Peptidase_S1_PA_chymotrypsin"/>
</dbReference>
<dbReference type="Pfam" id="PF13180">
    <property type="entry name" value="PDZ_2"/>
    <property type="match status" value="1"/>
</dbReference>
<name>A0A2G8AVB8_9MYCO</name>
<dbReference type="InterPro" id="IPR009003">
    <property type="entry name" value="Peptidase_S1_PA"/>
</dbReference>
<evidence type="ECO:0000313" key="5">
    <source>
        <dbReference type="Proteomes" id="UP000595446"/>
    </source>
</evidence>
<keyword evidence="2 4" id="KW-0645">Protease</keyword>
<dbReference type="EMBL" id="AP024237">
    <property type="protein sequence ID" value="BCO34918.1"/>
    <property type="molecule type" value="Genomic_DNA"/>
</dbReference>
<protein>
    <submittedName>
        <fullName evidence="4">Serine protease</fullName>
    </submittedName>
</protein>
<sequence length="414" mass="41647">MTQDRPHRFWAPGNPEIGTAVVPPPGAEEPGATAVLPQGIFRAWKLLAGALAVAVVSGVIGATVVLAVDPFGSQRADGSASTNMPVTDLPDITLERVAAKAAPSVVKLETRAGALSQAASGVVMSADGLIMTNSHVLSAFGDIKGAGVSQKPVAVFTDGRTAPIVVVGADSASDVAVVRAEGVSGLTPITLGSSADVRIGQKVVSVGSPLGLENTVTTGIVSALHRPVPIVSDATSNETVLDAIQTDAAMNPGSLGGALINRNGELIGLNSAIATIGNLILPGGSIGLGFAIPVDQARRVAAELITTGKASHPYLGVQLVKDRDIHGAKIIDVESGSPAAVAGLTSGAMITRIDDRTITSADALVAAILSKVPGDTVTLTCVDRANATRVVLVTLGTAADRQGPQGEPLDRRAS</sequence>
<dbReference type="PANTHER" id="PTHR43343">
    <property type="entry name" value="PEPTIDASE S12"/>
    <property type="match status" value="1"/>
</dbReference>
<evidence type="ECO:0000256" key="3">
    <source>
        <dbReference type="ARBA" id="ARBA00022801"/>
    </source>
</evidence>
<accession>A0A2G8AVB8</accession>
<evidence type="ECO:0000256" key="1">
    <source>
        <dbReference type="ARBA" id="ARBA00010541"/>
    </source>
</evidence>
<dbReference type="InterPro" id="IPR036034">
    <property type="entry name" value="PDZ_sf"/>
</dbReference>
<dbReference type="Proteomes" id="UP000595446">
    <property type="component" value="Chromosome"/>
</dbReference>
<proteinExistence type="inferred from homology"/>
<dbReference type="PANTHER" id="PTHR43343:SF3">
    <property type="entry name" value="PROTEASE DO-LIKE 8, CHLOROPLASTIC"/>
    <property type="match status" value="1"/>
</dbReference>
<dbReference type="InterPro" id="IPR001478">
    <property type="entry name" value="PDZ"/>
</dbReference>